<sequence>MADTAFIPGGRFDLPGKRGGPLSGLTFAVKDLIDLEGKKTGAGNPDWLAASPVAQVSAPMVQTLLNAGAHCIGKTITDELAFSLEGRNAHYGTPVNPVRPDCLPGGSSSGSAVAVAAGACDFALGTDTGGSVRIPGAFCDLFAIRPSHGVLDMAGVTAFAPSYDTIGWFARDASTLARIGDVLLPARPVPPVQEVFVAEDVFALCNTDHGTALGREAEAFATIESGCLFAADWQDYHQVYARLQARDIRLSLGEALRNIQPIFAPDMAMRFDEALADTAPTTREETLREHFSVALRKALPPGRVAIIPTAPVAALSRNADGETIGDFYPPALAICALAGHAGAPQVQIPTQFGGLSLIGAPGTDRALLRYVASWQINNR</sequence>
<proteinExistence type="predicted"/>
<dbReference type="STRING" id="1461694.ATO9_23150"/>
<dbReference type="SUPFAM" id="SSF75304">
    <property type="entry name" value="Amidase signature (AS) enzymes"/>
    <property type="match status" value="1"/>
</dbReference>
<dbReference type="InterPro" id="IPR023631">
    <property type="entry name" value="Amidase_dom"/>
</dbReference>
<dbReference type="InterPro" id="IPR020556">
    <property type="entry name" value="Amidase_CS"/>
</dbReference>
<accession>A0A0A0EBE0</accession>
<name>A0A0A0EBE0_9RHOB</name>
<dbReference type="PANTHER" id="PTHR46310:SF7">
    <property type="entry name" value="AMIDASE 1"/>
    <property type="match status" value="1"/>
</dbReference>
<dbReference type="eggNOG" id="COG0154">
    <property type="taxonomic scope" value="Bacteria"/>
</dbReference>
<dbReference type="PANTHER" id="PTHR46310">
    <property type="entry name" value="AMIDASE 1"/>
    <property type="match status" value="1"/>
</dbReference>
<dbReference type="EMBL" id="AQQX01000032">
    <property type="protein sequence ID" value="KGM46567.1"/>
    <property type="molecule type" value="Genomic_DNA"/>
</dbReference>
<gene>
    <name evidence="2" type="ORF">ATO9_23150</name>
</gene>
<keyword evidence="3" id="KW-1185">Reference proteome</keyword>
<dbReference type="PROSITE" id="PS00571">
    <property type="entry name" value="AMIDASES"/>
    <property type="match status" value="1"/>
</dbReference>
<organism evidence="2 3">
    <name type="scientific">Pseudooceanicola atlanticus</name>
    <dbReference type="NCBI Taxonomy" id="1461694"/>
    <lineage>
        <taxon>Bacteria</taxon>
        <taxon>Pseudomonadati</taxon>
        <taxon>Pseudomonadota</taxon>
        <taxon>Alphaproteobacteria</taxon>
        <taxon>Rhodobacterales</taxon>
        <taxon>Paracoccaceae</taxon>
        <taxon>Pseudooceanicola</taxon>
    </lineage>
</organism>
<feature type="domain" description="Amidase" evidence="1">
    <location>
        <begin position="16"/>
        <end position="184"/>
    </location>
</feature>
<dbReference type="Proteomes" id="UP000030004">
    <property type="component" value="Unassembled WGS sequence"/>
</dbReference>
<evidence type="ECO:0000313" key="2">
    <source>
        <dbReference type="EMBL" id="KGM46567.1"/>
    </source>
</evidence>
<evidence type="ECO:0000259" key="1">
    <source>
        <dbReference type="Pfam" id="PF01425"/>
    </source>
</evidence>
<evidence type="ECO:0000313" key="3">
    <source>
        <dbReference type="Proteomes" id="UP000030004"/>
    </source>
</evidence>
<protein>
    <recommendedName>
        <fullName evidence="1">Amidase domain-containing protein</fullName>
    </recommendedName>
</protein>
<dbReference type="InterPro" id="IPR036928">
    <property type="entry name" value="AS_sf"/>
</dbReference>
<dbReference type="Pfam" id="PF01425">
    <property type="entry name" value="Amidase"/>
    <property type="match status" value="1"/>
</dbReference>
<dbReference type="AlphaFoldDB" id="A0A0A0EBE0"/>
<reference evidence="2 3" key="1">
    <citation type="journal article" date="2015" name="Antonie Van Leeuwenhoek">
        <title>Pseudooceanicola atlanticus gen. nov. sp. nov., isolated from surface seawater of the Atlantic Ocean and reclassification of Oceanicola batsensis, Oceanicola marinus, Oceanicola nitratireducens, Oceanicola nanhaiensis, Oceanicola antarcticus and Oceanicola flagellatus, as Pseudooceanicola batsensis comb. nov., Pseudooceanicola marinus comb. nov., Pseudooceanicola nitratireducens comb. nov., Pseudooceanicola nanhaiensis comb. nov., Pseudooceanicola antarcticus comb. nov., and Pseudooceanicola flagellatus comb. nov.</title>
        <authorList>
            <person name="Lai Q."/>
            <person name="Li G."/>
            <person name="Liu X."/>
            <person name="Du Y."/>
            <person name="Sun F."/>
            <person name="Shao Z."/>
        </authorList>
    </citation>
    <scope>NUCLEOTIDE SEQUENCE [LARGE SCALE GENOMIC DNA]</scope>
    <source>
        <strain evidence="2 3">22II-s11g</strain>
    </source>
</reference>
<comment type="caution">
    <text evidence="2">The sequence shown here is derived from an EMBL/GenBank/DDBJ whole genome shotgun (WGS) entry which is preliminary data.</text>
</comment>
<dbReference type="Gene3D" id="3.90.1300.10">
    <property type="entry name" value="Amidase signature (AS) domain"/>
    <property type="match status" value="1"/>
</dbReference>